<organism evidence="4 5">
    <name type="scientific">Hydrogenophaga intermedia</name>
    <dbReference type="NCBI Taxonomy" id="65786"/>
    <lineage>
        <taxon>Bacteria</taxon>
        <taxon>Pseudomonadati</taxon>
        <taxon>Pseudomonadota</taxon>
        <taxon>Betaproteobacteria</taxon>
        <taxon>Burkholderiales</taxon>
        <taxon>Comamonadaceae</taxon>
        <taxon>Hydrogenophaga</taxon>
    </lineage>
</organism>
<dbReference type="PANTHER" id="PTHR47506">
    <property type="entry name" value="TRANSCRIPTIONAL REGULATORY PROTEIN"/>
    <property type="match status" value="1"/>
</dbReference>
<reference evidence="5" key="1">
    <citation type="submission" date="2014-02" db="EMBL/GenBank/DDBJ databases">
        <authorList>
            <person name="Gan H."/>
        </authorList>
    </citation>
    <scope>NUCLEOTIDE SEQUENCE [LARGE SCALE GENOMIC DNA]</scope>
    <source>
        <strain evidence="5">S1</strain>
    </source>
</reference>
<keyword evidence="2" id="KW-0804">Transcription</keyword>
<keyword evidence="5" id="KW-1185">Reference proteome</keyword>
<evidence type="ECO:0000259" key="3">
    <source>
        <dbReference type="Pfam" id="PF21993"/>
    </source>
</evidence>
<dbReference type="PANTHER" id="PTHR47506:SF3">
    <property type="entry name" value="HTH-TYPE TRANSCRIPTIONAL REGULATOR LMRA"/>
    <property type="match status" value="1"/>
</dbReference>
<dbReference type="Pfam" id="PF21993">
    <property type="entry name" value="TetR_C_13_2"/>
    <property type="match status" value="1"/>
</dbReference>
<accession>A0A1L1PIN2</accession>
<gene>
    <name evidence="4" type="ORF">BN948_03059</name>
</gene>
<dbReference type="SUPFAM" id="SSF48498">
    <property type="entry name" value="Tetracyclin repressor-like, C-terminal domain"/>
    <property type="match status" value="1"/>
</dbReference>
<reference evidence="5" key="2">
    <citation type="submission" date="2014-11" db="EMBL/GenBank/DDBJ databases">
        <title>Draft genome sequence of Hydrogenophaga intermedia S1.</title>
        <authorList>
            <person name="Gan H.M."/>
            <person name="Chew T.H."/>
            <person name="Stolz A."/>
        </authorList>
    </citation>
    <scope>NUCLEOTIDE SEQUENCE [LARGE SCALE GENOMIC DNA]</scope>
    <source>
        <strain evidence="5">S1</strain>
    </source>
</reference>
<dbReference type="Gene3D" id="1.10.357.10">
    <property type="entry name" value="Tetracycline Repressor, domain 2"/>
    <property type="match status" value="1"/>
</dbReference>
<evidence type="ECO:0000256" key="2">
    <source>
        <dbReference type="ARBA" id="ARBA00023163"/>
    </source>
</evidence>
<keyword evidence="1" id="KW-0805">Transcription regulation</keyword>
<evidence type="ECO:0000313" key="4">
    <source>
        <dbReference type="EMBL" id="CDN88624.1"/>
    </source>
</evidence>
<dbReference type="SUPFAM" id="SSF46689">
    <property type="entry name" value="Homeodomain-like"/>
    <property type="match status" value="1"/>
</dbReference>
<protein>
    <recommendedName>
        <fullName evidence="3">Transcriptional regulator LmrA/YxaF-like C-terminal domain-containing protein</fullName>
    </recommendedName>
</protein>
<sequence>MPRMPAPPPFEPARERLIAAMTDALRRRGLHGIGLTELLQAAQAPKGVMYHHFPGGKTELAVAAIDQVVVRMTAGLDKLLATTPDPLQAMRRWIAGATARLQDTGFEAGCPLATVALESRPEDQALREALARAFERVRERIAQGLVNAGLPAERALGLAALIVAAYEGGLLQSRVAHSVEPIQRATDTLLALLASPSSNALQEPSP</sequence>
<dbReference type="InterPro" id="IPR009057">
    <property type="entry name" value="Homeodomain-like_sf"/>
</dbReference>
<name>A0A1L1PIN2_HYDIT</name>
<dbReference type="EMBL" id="CCAE010000026">
    <property type="protein sequence ID" value="CDN88624.1"/>
    <property type="molecule type" value="Genomic_DNA"/>
</dbReference>
<dbReference type="Proteomes" id="UP000028878">
    <property type="component" value="Unassembled WGS sequence"/>
</dbReference>
<dbReference type="InterPro" id="IPR036271">
    <property type="entry name" value="Tet_transcr_reg_TetR-rel_C_sf"/>
</dbReference>
<dbReference type="InterPro" id="IPR054156">
    <property type="entry name" value="YxaF_TetR_C"/>
</dbReference>
<proteinExistence type="predicted"/>
<feature type="domain" description="Transcriptional regulator LmrA/YxaF-like C-terminal" evidence="3">
    <location>
        <begin position="86"/>
        <end position="187"/>
    </location>
</feature>
<dbReference type="AlphaFoldDB" id="A0A1L1PIN2"/>
<evidence type="ECO:0000313" key="5">
    <source>
        <dbReference type="Proteomes" id="UP000028878"/>
    </source>
</evidence>
<evidence type="ECO:0000256" key="1">
    <source>
        <dbReference type="ARBA" id="ARBA00023015"/>
    </source>
</evidence>